<name>A0A6C0KD74_9ZZZZ</name>
<reference evidence="1" key="1">
    <citation type="journal article" date="2020" name="Nature">
        <title>Giant virus diversity and host interactions through global metagenomics.</title>
        <authorList>
            <person name="Schulz F."/>
            <person name="Roux S."/>
            <person name="Paez-Espino D."/>
            <person name="Jungbluth S."/>
            <person name="Walsh D.A."/>
            <person name="Denef V.J."/>
            <person name="McMahon K.D."/>
            <person name="Konstantinidis K.T."/>
            <person name="Eloe-Fadrosh E.A."/>
            <person name="Kyrpides N.C."/>
            <person name="Woyke T."/>
        </authorList>
    </citation>
    <scope>NUCLEOTIDE SEQUENCE</scope>
    <source>
        <strain evidence="1">GVMAG-S-3300010158-109</strain>
    </source>
</reference>
<sequence>MSLSVIDDSIKTKHCEKIYENLVKNANQPFLNILNDKDQIILQLKQQIDYIYAKRYGKKRIG</sequence>
<accession>A0A6C0KD74</accession>
<protein>
    <submittedName>
        <fullName evidence="1">Uncharacterized protein</fullName>
    </submittedName>
</protein>
<evidence type="ECO:0000313" key="1">
    <source>
        <dbReference type="EMBL" id="QHU15965.1"/>
    </source>
</evidence>
<dbReference type="AlphaFoldDB" id="A0A6C0KD74"/>
<proteinExistence type="predicted"/>
<organism evidence="1">
    <name type="scientific">viral metagenome</name>
    <dbReference type="NCBI Taxonomy" id="1070528"/>
    <lineage>
        <taxon>unclassified sequences</taxon>
        <taxon>metagenomes</taxon>
        <taxon>organismal metagenomes</taxon>
    </lineage>
</organism>
<dbReference type="EMBL" id="MN740871">
    <property type="protein sequence ID" value="QHU15965.1"/>
    <property type="molecule type" value="Genomic_DNA"/>
</dbReference>